<accession>A0A419F0P9</accession>
<feature type="chain" id="PRO_5019437915" description="Cytochrome C" evidence="2">
    <location>
        <begin position="24"/>
        <end position="202"/>
    </location>
</feature>
<feature type="region of interest" description="Disordered" evidence="1">
    <location>
        <begin position="32"/>
        <end position="68"/>
    </location>
</feature>
<organism evidence="3 4">
    <name type="scientific">Candidatus Abyssobacteria bacterium SURF_17</name>
    <dbReference type="NCBI Taxonomy" id="2093361"/>
    <lineage>
        <taxon>Bacteria</taxon>
        <taxon>Pseudomonadati</taxon>
        <taxon>Candidatus Hydrogenedentota</taxon>
        <taxon>Candidatus Abyssobacteria</taxon>
    </lineage>
</organism>
<gene>
    <name evidence="3" type="ORF">C4532_07260</name>
</gene>
<feature type="compositionally biased region" description="Basic residues" evidence="1">
    <location>
        <begin position="49"/>
        <end position="60"/>
    </location>
</feature>
<dbReference type="Proteomes" id="UP000285961">
    <property type="component" value="Unassembled WGS sequence"/>
</dbReference>
<keyword evidence="2" id="KW-0732">Signal</keyword>
<comment type="caution">
    <text evidence="3">The sequence shown here is derived from an EMBL/GenBank/DDBJ whole genome shotgun (WGS) entry which is preliminary data.</text>
</comment>
<proteinExistence type="predicted"/>
<sequence length="202" mass="22546">MRGIRQFSFLLGIGCLMSFFVLASAIADEGRGSRHGNDFDSSDDDSTQHRNRHRQSHRNRHGEQSVGAVEDPTYKEQCGACHFVYQPALLPSGSWHKIISNLEDHNGNNVAIEEAAKNTIAEYLTNNAAENSSGELATLITQSLLGETPMRITEIPYIRRKHHDIPKDVFQRESVGSSSNCVACHFTAEQGIYDDDFVRIPE</sequence>
<dbReference type="EMBL" id="QZKI01000057">
    <property type="protein sequence ID" value="RJP71550.1"/>
    <property type="molecule type" value="Genomic_DNA"/>
</dbReference>
<dbReference type="InterPro" id="IPR018588">
    <property type="entry name" value="Dihaem_cytochrome-c"/>
</dbReference>
<evidence type="ECO:0000256" key="2">
    <source>
        <dbReference type="SAM" id="SignalP"/>
    </source>
</evidence>
<dbReference type="Pfam" id="PF09626">
    <property type="entry name" value="DHC"/>
    <property type="match status" value="1"/>
</dbReference>
<evidence type="ECO:0000313" key="3">
    <source>
        <dbReference type="EMBL" id="RJP71550.1"/>
    </source>
</evidence>
<evidence type="ECO:0000256" key="1">
    <source>
        <dbReference type="SAM" id="MobiDB-lite"/>
    </source>
</evidence>
<protein>
    <recommendedName>
        <fullName evidence="5">Cytochrome C</fullName>
    </recommendedName>
</protein>
<evidence type="ECO:0008006" key="5">
    <source>
        <dbReference type="Google" id="ProtNLM"/>
    </source>
</evidence>
<reference evidence="3 4" key="1">
    <citation type="journal article" date="2017" name="ISME J.">
        <title>Energy and carbon metabolisms in a deep terrestrial subsurface fluid microbial community.</title>
        <authorList>
            <person name="Momper L."/>
            <person name="Jungbluth S.P."/>
            <person name="Lee M.D."/>
            <person name="Amend J.P."/>
        </authorList>
    </citation>
    <scope>NUCLEOTIDE SEQUENCE [LARGE SCALE GENOMIC DNA]</scope>
    <source>
        <strain evidence="3">SURF_17</strain>
    </source>
</reference>
<evidence type="ECO:0000313" key="4">
    <source>
        <dbReference type="Proteomes" id="UP000285961"/>
    </source>
</evidence>
<name>A0A419F0P9_9BACT</name>
<feature type="signal peptide" evidence="2">
    <location>
        <begin position="1"/>
        <end position="23"/>
    </location>
</feature>
<dbReference type="AlphaFoldDB" id="A0A419F0P9"/>